<dbReference type="Proteomes" id="UP000003505">
    <property type="component" value="Unassembled WGS sequence"/>
</dbReference>
<gene>
    <name evidence="2" type="ORF">SELSPUOL_00899</name>
</gene>
<feature type="transmembrane region" description="Helical" evidence="1">
    <location>
        <begin position="116"/>
        <end position="135"/>
    </location>
</feature>
<reference evidence="2 3" key="1">
    <citation type="submission" date="2009-09" db="EMBL/GenBank/DDBJ databases">
        <authorList>
            <person name="Weinstock G."/>
            <person name="Sodergren E."/>
            <person name="Clifton S."/>
            <person name="Fulton L."/>
            <person name="Fulton B."/>
            <person name="Courtney L."/>
            <person name="Fronick C."/>
            <person name="Harrison M."/>
            <person name="Strong C."/>
            <person name="Farmer C."/>
            <person name="Delahaunty K."/>
            <person name="Markovic C."/>
            <person name="Hall O."/>
            <person name="Minx P."/>
            <person name="Tomlinson C."/>
            <person name="Mitreva M."/>
            <person name="Nelson J."/>
            <person name="Hou S."/>
            <person name="Wollam A."/>
            <person name="Pepin K.H."/>
            <person name="Johnson M."/>
            <person name="Bhonagiri V."/>
            <person name="Nash W.E."/>
            <person name="Warren W."/>
            <person name="Chinwalla A."/>
            <person name="Mardis E.R."/>
            <person name="Wilson R.K."/>
        </authorList>
    </citation>
    <scope>NUCLEOTIDE SEQUENCE [LARGE SCALE GENOMIC DNA]</scope>
    <source>
        <strain evidence="3">ATCC 35185 / DSM 20758 / VPI D19B-28</strain>
    </source>
</reference>
<keyword evidence="1" id="KW-0472">Membrane</keyword>
<evidence type="ECO:0000313" key="3">
    <source>
        <dbReference type="Proteomes" id="UP000003505"/>
    </source>
</evidence>
<dbReference type="Pfam" id="PF21822">
    <property type="entry name" value="Phage_TAC_15"/>
    <property type="match status" value="1"/>
</dbReference>
<name>C9LU92_SELS3</name>
<dbReference type="EMBL" id="ACKP02000015">
    <property type="protein sequence ID" value="EEX77623.1"/>
    <property type="molecule type" value="Genomic_DNA"/>
</dbReference>
<protein>
    <submittedName>
        <fullName evidence="2">Uncharacterized protein</fullName>
    </submittedName>
</protein>
<evidence type="ECO:0000256" key="1">
    <source>
        <dbReference type="SAM" id="Phobius"/>
    </source>
</evidence>
<dbReference type="InterPro" id="IPR049156">
    <property type="entry name" value="Phage_chap_TAC_15-like"/>
</dbReference>
<dbReference type="AlphaFoldDB" id="C9LU92"/>
<dbReference type="STRING" id="546271.Selsp_1323"/>
<comment type="caution">
    <text evidence="2">The sequence shown here is derived from an EMBL/GenBank/DDBJ whole genome shotgun (WGS) entry which is preliminary data.</text>
</comment>
<keyword evidence="1" id="KW-1133">Transmembrane helix</keyword>
<proteinExistence type="predicted"/>
<accession>C9LU92</accession>
<keyword evidence="1" id="KW-0812">Transmembrane</keyword>
<sequence length="157" mass="17218">MGGSQMKRETKKIVEVMGRKFEIRAFDAFTGSYIAFTLMEKMLPMGMEEKVKKTLKAEGKDVDAMPTPNRALMSKGEFIAFQKDCLSVVGEVLPARTAPLLNDNGSWGVEDMADNTMLVLLLTIHALVFNIAGFFTEGGLKELMAGVQALIPANIKI</sequence>
<evidence type="ECO:0000313" key="2">
    <source>
        <dbReference type="EMBL" id="EEX77623.1"/>
    </source>
</evidence>
<organism evidence="2 3">
    <name type="scientific">Selenomonas sputigena (strain ATCC 35185 / DSM 20758 / CCUG 44933 / VPI D19B-28)</name>
    <dbReference type="NCBI Taxonomy" id="546271"/>
    <lineage>
        <taxon>Bacteria</taxon>
        <taxon>Bacillati</taxon>
        <taxon>Bacillota</taxon>
        <taxon>Negativicutes</taxon>
        <taxon>Selenomonadales</taxon>
        <taxon>Selenomonadaceae</taxon>
        <taxon>Selenomonas</taxon>
    </lineage>
</organism>
<dbReference type="eggNOG" id="ENOG50347WJ">
    <property type="taxonomic scope" value="Bacteria"/>
</dbReference>